<gene>
    <name evidence="2" type="ORF">JKG68_29490</name>
</gene>
<protein>
    <recommendedName>
        <fullName evidence="1">DUF6894 domain-containing protein</fullName>
    </recommendedName>
</protein>
<organism evidence="2 3">
    <name type="scientific">Microvirga aerilata</name>
    <dbReference type="NCBI Taxonomy" id="670292"/>
    <lineage>
        <taxon>Bacteria</taxon>
        <taxon>Pseudomonadati</taxon>
        <taxon>Pseudomonadota</taxon>
        <taxon>Alphaproteobacteria</taxon>
        <taxon>Hyphomicrobiales</taxon>
        <taxon>Methylobacteriaceae</taxon>
        <taxon>Microvirga</taxon>
    </lineage>
</organism>
<dbReference type="EMBL" id="JAEQMY010000139">
    <property type="protein sequence ID" value="MBL0408033.1"/>
    <property type="molecule type" value="Genomic_DNA"/>
</dbReference>
<evidence type="ECO:0000259" key="1">
    <source>
        <dbReference type="Pfam" id="PF21834"/>
    </source>
</evidence>
<reference evidence="2" key="1">
    <citation type="submission" date="2021-01" db="EMBL/GenBank/DDBJ databases">
        <title>Microvirga sp.</title>
        <authorList>
            <person name="Kim M.K."/>
        </authorList>
    </citation>
    <scope>NUCLEOTIDE SEQUENCE</scope>
    <source>
        <strain evidence="2">5420S-16</strain>
    </source>
</reference>
<keyword evidence="3" id="KW-1185">Reference proteome</keyword>
<proteinExistence type="predicted"/>
<sequence length="83" mass="9254">MPRYYIDVRSHFGRNEDVDGVELPDVATAKTEALRLGKNLLEGCAELSPDYSSQIVIEIVDEELRPVLAIPYAEIAKQPQPIS</sequence>
<name>A0A936ZAY7_9HYPH</name>
<dbReference type="Pfam" id="PF21834">
    <property type="entry name" value="DUF6894"/>
    <property type="match status" value="1"/>
</dbReference>
<dbReference type="Proteomes" id="UP000605848">
    <property type="component" value="Unassembled WGS sequence"/>
</dbReference>
<feature type="domain" description="DUF6894" evidence="1">
    <location>
        <begin position="3"/>
        <end position="72"/>
    </location>
</feature>
<accession>A0A936ZAY7</accession>
<dbReference type="AlphaFoldDB" id="A0A936ZAY7"/>
<dbReference type="InterPro" id="IPR054189">
    <property type="entry name" value="DUF6894"/>
</dbReference>
<evidence type="ECO:0000313" key="2">
    <source>
        <dbReference type="EMBL" id="MBL0408033.1"/>
    </source>
</evidence>
<evidence type="ECO:0000313" key="3">
    <source>
        <dbReference type="Proteomes" id="UP000605848"/>
    </source>
</evidence>
<comment type="caution">
    <text evidence="2">The sequence shown here is derived from an EMBL/GenBank/DDBJ whole genome shotgun (WGS) entry which is preliminary data.</text>
</comment>
<dbReference type="RefSeq" id="WP_202065685.1">
    <property type="nucleotide sequence ID" value="NZ_JAEQMY010000139.1"/>
</dbReference>